<evidence type="ECO:0000313" key="16">
    <source>
        <dbReference type="Proteomes" id="UP000236630"/>
    </source>
</evidence>
<dbReference type="GO" id="GO:0005886">
    <property type="term" value="C:plasma membrane"/>
    <property type="evidence" value="ECO:0007669"/>
    <property type="project" value="UniProtKB-SubCell"/>
</dbReference>
<dbReference type="Pfam" id="PF00560">
    <property type="entry name" value="LRR_1"/>
    <property type="match status" value="3"/>
</dbReference>
<evidence type="ECO:0000256" key="7">
    <source>
        <dbReference type="ARBA" id="ARBA00022737"/>
    </source>
</evidence>
<evidence type="ECO:0000256" key="4">
    <source>
        <dbReference type="ARBA" id="ARBA00022614"/>
    </source>
</evidence>
<dbReference type="InterPro" id="IPR013210">
    <property type="entry name" value="LRR_N_plant-typ"/>
</dbReference>
<keyword evidence="7" id="KW-0677">Repeat</keyword>
<gene>
    <name evidence="15" type="ORF">CUMW_193880</name>
</gene>
<feature type="signal peptide" evidence="13">
    <location>
        <begin position="1"/>
        <end position="26"/>
    </location>
</feature>
<dbReference type="EMBL" id="BDQV01000209">
    <property type="protein sequence ID" value="GAY59354.1"/>
    <property type="molecule type" value="Genomic_DNA"/>
</dbReference>
<evidence type="ECO:0000256" key="12">
    <source>
        <dbReference type="SAM" id="Phobius"/>
    </source>
</evidence>
<name>A0A2H5Q428_CITUN</name>
<dbReference type="Pfam" id="PF13516">
    <property type="entry name" value="LRR_6"/>
    <property type="match status" value="1"/>
</dbReference>
<dbReference type="SMART" id="SM00369">
    <property type="entry name" value="LRR_TYP"/>
    <property type="match status" value="9"/>
</dbReference>
<reference evidence="15 16" key="1">
    <citation type="journal article" date="2017" name="Front. Genet.">
        <title>Draft sequencing of the heterozygous diploid genome of Satsuma (Citrus unshiu Marc.) using a hybrid assembly approach.</title>
        <authorList>
            <person name="Shimizu T."/>
            <person name="Tanizawa Y."/>
            <person name="Mochizuki T."/>
            <person name="Nagasaki H."/>
            <person name="Yoshioka T."/>
            <person name="Toyoda A."/>
            <person name="Fujiyama A."/>
            <person name="Kaminuma E."/>
            <person name="Nakamura Y."/>
        </authorList>
    </citation>
    <scope>NUCLEOTIDE SEQUENCE [LARGE SCALE GENOMIC DNA]</scope>
    <source>
        <strain evidence="16">cv. Miyagawa wase</strain>
    </source>
</reference>
<feature type="transmembrane region" description="Helical" evidence="12">
    <location>
        <begin position="798"/>
        <end position="821"/>
    </location>
</feature>
<evidence type="ECO:0000259" key="14">
    <source>
        <dbReference type="Pfam" id="PF08263"/>
    </source>
</evidence>
<keyword evidence="10" id="KW-0675">Receptor</keyword>
<comment type="subcellular location">
    <subcellularLocation>
        <location evidence="1">Cell membrane</location>
        <topology evidence="1">Single-pass type I membrane protein</topology>
    </subcellularLocation>
</comment>
<dbReference type="InterPro" id="IPR003591">
    <property type="entry name" value="Leu-rich_rpt_typical-subtyp"/>
</dbReference>
<dbReference type="Proteomes" id="UP000236630">
    <property type="component" value="Unassembled WGS sequence"/>
</dbReference>
<comment type="caution">
    <text evidence="15">The sequence shown here is derived from an EMBL/GenBank/DDBJ whole genome shotgun (WGS) entry which is preliminary data.</text>
</comment>
<keyword evidence="4" id="KW-0433">Leucine-rich repeat</keyword>
<comment type="similarity">
    <text evidence="2">Belongs to the RLP family.</text>
</comment>
<dbReference type="FunFam" id="3.80.10.10:FF:000129">
    <property type="entry name" value="Leucine-rich repeat receptor-like kinase"/>
    <property type="match status" value="1"/>
</dbReference>
<dbReference type="SUPFAM" id="SSF52058">
    <property type="entry name" value="L domain-like"/>
    <property type="match status" value="1"/>
</dbReference>
<keyword evidence="16" id="KW-1185">Reference proteome</keyword>
<feature type="domain" description="Leucine-rich repeat-containing N-terminal plant-type" evidence="14">
    <location>
        <begin position="34"/>
        <end position="72"/>
    </location>
</feature>
<dbReference type="PANTHER" id="PTHR48063:SF98">
    <property type="entry name" value="LRR RECEPTOR-LIKE SERINE_THREONINE-PROTEIN KINASE FLS2"/>
    <property type="match status" value="1"/>
</dbReference>
<evidence type="ECO:0000256" key="11">
    <source>
        <dbReference type="ARBA" id="ARBA00023180"/>
    </source>
</evidence>
<dbReference type="SUPFAM" id="SSF52047">
    <property type="entry name" value="RNI-like"/>
    <property type="match status" value="1"/>
</dbReference>
<evidence type="ECO:0000256" key="2">
    <source>
        <dbReference type="ARBA" id="ARBA00009592"/>
    </source>
</evidence>
<dbReference type="PANTHER" id="PTHR48063">
    <property type="entry name" value="LRR RECEPTOR-LIKE KINASE"/>
    <property type="match status" value="1"/>
</dbReference>
<evidence type="ECO:0000256" key="13">
    <source>
        <dbReference type="SAM" id="SignalP"/>
    </source>
</evidence>
<dbReference type="InterPro" id="IPR046956">
    <property type="entry name" value="RLP23-like"/>
</dbReference>
<dbReference type="STRING" id="55188.A0A2H5Q428"/>
<dbReference type="PRINTS" id="PR00019">
    <property type="entry name" value="LEURICHRPT"/>
</dbReference>
<dbReference type="Pfam" id="PF08263">
    <property type="entry name" value="LRRNT_2"/>
    <property type="match status" value="1"/>
</dbReference>
<keyword evidence="5 12" id="KW-0812">Transmembrane</keyword>
<sequence length="845" mass="93115">MTGLVALVLVELFAIATMSNISFCDATFYMGCLESERVALIKLKQDFKDPSNHLASWIGDVDCCEWGGFVCNNITGHVLELNLERSELGGKINPALVDLKHLNLLDLSGNDFQGIQIPEYIGSMDNLRYLNLSGDGFAGWIPHQLGNLSNLMHLDLSGSYYELRVEDISWLAGPSLLEHLDTSDVDLIKASDWLLVINSLPSLKVLKLFSCKLHHFAPLASANFSSLNALDLSGNLFGKTSIPSWVFGLSDLVFLDLSSNIFRGPIPDGFKNLTSLRYLDLSYNQFNSTISDCFSNFDDLEYLSLGYNRLQGTISSIGLENLTFIKTLDLSFNELGGKFPISFVRLCKLTSLDLSYTKLGQDISEILDIISACAAFELESLFLRGCKISGQLTNQLGLFKNLHTLALSDNSVSGPLPPASGELSSLTYLDLSNNNLNGMISEIHFGNLTELAFFYANGNSVNFKINSKWVPPFQLLALRLRSCHLGPHFPSWLHSQKHLRNNKFTGSIPISMGTLTSLRSLNLRSNRLSGIIPVSFENCSQLVALDMGENEFVGNIPTWMGERFSRLRILNLRSNKLHGIFPIQICHLTSLQILDVAYNRLSGSLPKCINNFTAMATIGSHHQVKAIYHASFENDYIVEEISLVMKGFMVEYNSILNLVRSIDISMNNFSGEIPMEVTNLKGLQSLNLSHNSFIGKIPENIGNMRSIESLDLSGNQISGKIPQSMSSLSFLNHLNLSDNKLVGKIPSSTQLQSFGASSITGNDLCGAPLSNCTEKNVLVPEDENGNGNEDDDDGGVDWMLYASTVLGFVVGFGCFIGPLLISRRWRYKYGNFLDGLGEGINLAAL</sequence>
<keyword evidence="8 12" id="KW-1133">Transmembrane helix</keyword>
<evidence type="ECO:0000256" key="9">
    <source>
        <dbReference type="ARBA" id="ARBA00023136"/>
    </source>
</evidence>
<evidence type="ECO:0000313" key="15">
    <source>
        <dbReference type="EMBL" id="GAY59354.1"/>
    </source>
</evidence>
<keyword evidence="9 12" id="KW-0472">Membrane</keyword>
<dbReference type="InterPro" id="IPR032675">
    <property type="entry name" value="LRR_dom_sf"/>
</dbReference>
<dbReference type="SMART" id="SM00365">
    <property type="entry name" value="LRR_SD22"/>
    <property type="match status" value="6"/>
</dbReference>
<proteinExistence type="inferred from homology"/>
<evidence type="ECO:0000256" key="6">
    <source>
        <dbReference type="ARBA" id="ARBA00022729"/>
    </source>
</evidence>
<evidence type="ECO:0000256" key="8">
    <source>
        <dbReference type="ARBA" id="ARBA00022989"/>
    </source>
</evidence>
<dbReference type="FunFam" id="3.80.10.10:FF:000111">
    <property type="entry name" value="LRR receptor-like serine/threonine-protein kinase ERECTA"/>
    <property type="match status" value="1"/>
</dbReference>
<evidence type="ECO:0000256" key="10">
    <source>
        <dbReference type="ARBA" id="ARBA00023170"/>
    </source>
</evidence>
<protein>
    <recommendedName>
        <fullName evidence="14">Leucine-rich repeat-containing N-terminal plant-type domain-containing protein</fullName>
    </recommendedName>
</protein>
<evidence type="ECO:0000256" key="1">
    <source>
        <dbReference type="ARBA" id="ARBA00004251"/>
    </source>
</evidence>
<dbReference type="InterPro" id="IPR001611">
    <property type="entry name" value="Leu-rich_rpt"/>
</dbReference>
<evidence type="ECO:0000256" key="3">
    <source>
        <dbReference type="ARBA" id="ARBA00022475"/>
    </source>
</evidence>
<dbReference type="PROSITE" id="PS51450">
    <property type="entry name" value="LRR"/>
    <property type="match status" value="1"/>
</dbReference>
<keyword evidence="11" id="KW-0325">Glycoprotein</keyword>
<evidence type="ECO:0000256" key="5">
    <source>
        <dbReference type="ARBA" id="ARBA00022692"/>
    </source>
</evidence>
<accession>A0A2H5Q428</accession>
<dbReference type="FunFam" id="3.80.10.10:FF:000095">
    <property type="entry name" value="LRR receptor-like serine/threonine-protein kinase GSO1"/>
    <property type="match status" value="1"/>
</dbReference>
<organism evidence="15 16">
    <name type="scientific">Citrus unshiu</name>
    <name type="common">Satsuma mandarin</name>
    <name type="synonym">Citrus nobilis var. unshiu</name>
    <dbReference type="NCBI Taxonomy" id="55188"/>
    <lineage>
        <taxon>Eukaryota</taxon>
        <taxon>Viridiplantae</taxon>
        <taxon>Streptophyta</taxon>
        <taxon>Embryophyta</taxon>
        <taxon>Tracheophyta</taxon>
        <taxon>Spermatophyta</taxon>
        <taxon>Magnoliopsida</taxon>
        <taxon>eudicotyledons</taxon>
        <taxon>Gunneridae</taxon>
        <taxon>Pentapetalae</taxon>
        <taxon>rosids</taxon>
        <taxon>malvids</taxon>
        <taxon>Sapindales</taxon>
        <taxon>Rutaceae</taxon>
        <taxon>Aurantioideae</taxon>
        <taxon>Citrus</taxon>
    </lineage>
</organism>
<keyword evidence="6 13" id="KW-0732">Signal</keyword>
<dbReference type="AlphaFoldDB" id="A0A2H5Q428"/>
<dbReference type="Gene3D" id="3.80.10.10">
    <property type="entry name" value="Ribonuclease Inhibitor"/>
    <property type="match status" value="3"/>
</dbReference>
<keyword evidence="3" id="KW-1003">Cell membrane</keyword>
<dbReference type="Pfam" id="PF13855">
    <property type="entry name" value="LRR_8"/>
    <property type="match status" value="3"/>
</dbReference>
<feature type="chain" id="PRO_5014167651" description="Leucine-rich repeat-containing N-terminal plant-type domain-containing protein" evidence="13">
    <location>
        <begin position="27"/>
        <end position="845"/>
    </location>
</feature>